<organism evidence="2 3">
    <name type="scientific">Pseudogymnoascus verrucosus</name>
    <dbReference type="NCBI Taxonomy" id="342668"/>
    <lineage>
        <taxon>Eukaryota</taxon>
        <taxon>Fungi</taxon>
        <taxon>Dikarya</taxon>
        <taxon>Ascomycota</taxon>
        <taxon>Pezizomycotina</taxon>
        <taxon>Leotiomycetes</taxon>
        <taxon>Thelebolales</taxon>
        <taxon>Thelebolaceae</taxon>
        <taxon>Pseudogymnoascus</taxon>
    </lineage>
</organism>
<dbReference type="EMBL" id="KV460250">
    <property type="protein sequence ID" value="OBT93718.1"/>
    <property type="molecule type" value="Genomic_DNA"/>
</dbReference>
<evidence type="ECO:0000313" key="2">
    <source>
        <dbReference type="EMBL" id="OBT93718.1"/>
    </source>
</evidence>
<gene>
    <name evidence="2" type="ORF">VE01_08148</name>
</gene>
<dbReference type="AlphaFoldDB" id="A0A1B8GD08"/>
<dbReference type="GeneID" id="28841534"/>
<protein>
    <submittedName>
        <fullName evidence="2">Uncharacterized protein</fullName>
    </submittedName>
</protein>
<keyword evidence="3" id="KW-1185">Reference proteome</keyword>
<sequence length="184" mass="19721">MHFQLLTLLALATASAATQWAGMENLPDGAYSGTNHPDGSTTMTSLTTGSTYTFQLASTSATSPTRRSPRHGISKRDTSCWGYELDHGGVDEGVTELKRWAGAGGQDLVSGDSRSYYGFNRKGVYVYYCINALHTQGNLDTGDIDYANRMMDAGCGMYQAGFFLWPGSPELVGKCRSGTAICLG</sequence>
<dbReference type="OrthoDB" id="3768082at2759"/>
<feature type="signal peptide" evidence="1">
    <location>
        <begin position="1"/>
        <end position="17"/>
    </location>
</feature>
<dbReference type="Proteomes" id="UP000091956">
    <property type="component" value="Unassembled WGS sequence"/>
</dbReference>
<evidence type="ECO:0000256" key="1">
    <source>
        <dbReference type="SAM" id="SignalP"/>
    </source>
</evidence>
<reference evidence="2 3" key="1">
    <citation type="submission" date="2016-03" db="EMBL/GenBank/DDBJ databases">
        <title>Comparative genomics of Pseudogymnoascus destructans, the fungus causing white-nose syndrome of bats.</title>
        <authorList>
            <person name="Palmer J.M."/>
            <person name="Drees K.P."/>
            <person name="Foster J.T."/>
            <person name="Lindner D.L."/>
        </authorList>
    </citation>
    <scope>NUCLEOTIDE SEQUENCE [LARGE SCALE GENOMIC DNA]</scope>
    <source>
        <strain evidence="2 3">UAMH 10579</strain>
    </source>
</reference>
<keyword evidence="1" id="KW-0732">Signal</keyword>
<feature type="chain" id="PRO_5008608452" evidence="1">
    <location>
        <begin position="18"/>
        <end position="184"/>
    </location>
</feature>
<proteinExistence type="predicted"/>
<evidence type="ECO:0000313" key="3">
    <source>
        <dbReference type="Proteomes" id="UP000091956"/>
    </source>
</evidence>
<accession>A0A1B8GD08</accession>
<dbReference type="RefSeq" id="XP_018127451.1">
    <property type="nucleotide sequence ID" value="XM_018277576.1"/>
</dbReference>
<name>A0A1B8GD08_9PEZI</name>
<reference evidence="3" key="2">
    <citation type="journal article" date="2018" name="Nat. Commun.">
        <title>Extreme sensitivity to ultraviolet light in the fungal pathogen causing white-nose syndrome of bats.</title>
        <authorList>
            <person name="Palmer J.M."/>
            <person name="Drees K.P."/>
            <person name="Foster J.T."/>
            <person name="Lindner D.L."/>
        </authorList>
    </citation>
    <scope>NUCLEOTIDE SEQUENCE [LARGE SCALE GENOMIC DNA]</scope>
    <source>
        <strain evidence="3">UAMH 10579</strain>
    </source>
</reference>